<evidence type="ECO:0000313" key="3">
    <source>
        <dbReference type="EMBL" id="WOH16325.1"/>
    </source>
</evidence>
<reference evidence="3" key="2">
    <citation type="submission" date="2022-03" db="EMBL/GenBank/DDBJ databases">
        <title>Draft title - Genomic analysis of global carrot germplasm unveils the trajectory of domestication and the origin of high carotenoid orange carrot.</title>
        <authorList>
            <person name="Iorizzo M."/>
            <person name="Ellison S."/>
            <person name="Senalik D."/>
            <person name="Macko-Podgorni A."/>
            <person name="Grzebelus D."/>
            <person name="Bostan H."/>
            <person name="Rolling W."/>
            <person name="Curaba J."/>
            <person name="Simon P."/>
        </authorList>
    </citation>
    <scope>NUCLEOTIDE SEQUENCE</scope>
    <source>
        <tissue evidence="3">Leaf</tissue>
    </source>
</reference>
<sequence length="109" mass="11951">MPAAADGEQQPGQVLSVNVINSSSTQLESFELGTVVSPLFDHGTEQGEQVLEIQKCATNTHSYEEISTTAASKRTPEGVEQIISCMSLNLFVLMDIFNYILFFTLVIIH</sequence>
<name>A0A175YI29_DAUCS</name>
<reference evidence="2" key="1">
    <citation type="journal article" date="2016" name="Nat. Genet.">
        <title>A high-quality carrot genome assembly provides new insights into carotenoid accumulation and asterid genome evolution.</title>
        <authorList>
            <person name="Iorizzo M."/>
            <person name="Ellison S."/>
            <person name="Senalik D."/>
            <person name="Zeng P."/>
            <person name="Satapoomin P."/>
            <person name="Huang J."/>
            <person name="Bowman M."/>
            <person name="Iovene M."/>
            <person name="Sanseverino W."/>
            <person name="Cavagnaro P."/>
            <person name="Yildiz M."/>
            <person name="Macko-Podgorni A."/>
            <person name="Moranska E."/>
            <person name="Grzebelus E."/>
            <person name="Grzebelus D."/>
            <person name="Ashrafi H."/>
            <person name="Zheng Z."/>
            <person name="Cheng S."/>
            <person name="Spooner D."/>
            <person name="Van Deynze A."/>
            <person name="Simon P."/>
        </authorList>
    </citation>
    <scope>NUCLEOTIDE SEQUENCE [LARGE SCALE GENOMIC DNA]</scope>
    <source>
        <tissue evidence="2">Leaf</tissue>
    </source>
</reference>
<organism evidence="2">
    <name type="scientific">Daucus carota subsp. sativus</name>
    <name type="common">Carrot</name>
    <dbReference type="NCBI Taxonomy" id="79200"/>
    <lineage>
        <taxon>Eukaryota</taxon>
        <taxon>Viridiplantae</taxon>
        <taxon>Streptophyta</taxon>
        <taxon>Embryophyta</taxon>
        <taxon>Tracheophyta</taxon>
        <taxon>Spermatophyta</taxon>
        <taxon>Magnoliopsida</taxon>
        <taxon>eudicotyledons</taxon>
        <taxon>Gunneridae</taxon>
        <taxon>Pentapetalae</taxon>
        <taxon>asterids</taxon>
        <taxon>campanulids</taxon>
        <taxon>Apiales</taxon>
        <taxon>Apiaceae</taxon>
        <taxon>Apioideae</taxon>
        <taxon>Scandiceae</taxon>
        <taxon>Daucinae</taxon>
        <taxon>Daucus</taxon>
        <taxon>Daucus sect. Daucus</taxon>
    </lineage>
</organism>
<keyword evidence="1" id="KW-0812">Transmembrane</keyword>
<dbReference type="Gramene" id="KZM83346">
    <property type="protein sequence ID" value="KZM83346"/>
    <property type="gene ID" value="DCAR_030915"/>
</dbReference>
<gene>
    <name evidence="2" type="ORF">DCAR_030915</name>
    <name evidence="3" type="ORF">DCAR_0935876</name>
</gene>
<dbReference type="Proteomes" id="UP000077755">
    <property type="component" value="Chromosome 9"/>
</dbReference>
<protein>
    <submittedName>
        <fullName evidence="2">Uncharacterized protein</fullName>
    </submittedName>
</protein>
<keyword evidence="1" id="KW-1133">Transmembrane helix</keyword>
<keyword evidence="1" id="KW-0472">Membrane</keyword>
<feature type="transmembrane region" description="Helical" evidence="1">
    <location>
        <begin position="88"/>
        <end position="108"/>
    </location>
</feature>
<dbReference type="AlphaFoldDB" id="A0A175YI29"/>
<keyword evidence="4" id="KW-1185">Reference proteome</keyword>
<accession>A0A175YI29</accession>
<proteinExistence type="predicted"/>
<evidence type="ECO:0000256" key="1">
    <source>
        <dbReference type="SAM" id="Phobius"/>
    </source>
</evidence>
<evidence type="ECO:0000313" key="2">
    <source>
        <dbReference type="EMBL" id="KZM83346.1"/>
    </source>
</evidence>
<evidence type="ECO:0000313" key="4">
    <source>
        <dbReference type="Proteomes" id="UP000077755"/>
    </source>
</evidence>
<dbReference type="EMBL" id="CP093351">
    <property type="protein sequence ID" value="WOH16325.1"/>
    <property type="molecule type" value="Genomic_DNA"/>
</dbReference>
<dbReference type="EMBL" id="LNRQ01000009">
    <property type="protein sequence ID" value="KZM83346.1"/>
    <property type="molecule type" value="Genomic_DNA"/>
</dbReference>